<sequence length="217" mass="24344">MRNESTDEAGIKRTARVQKEQRRERIRERRERREEEERRKKKRRRGEREIEAAYPAHLRLLPLPPPPPLAPPPLMPLPPPPPTTIEQYTQKKSKISSQQRMSFSSGSTSTSSAYSMHPALMRNNNRTSGLSGLGRASVERRQTNQSISSRDGSFRAGGGLKVPQEFEDLVAGHMNETGEAPPTYNQLLQEACLRTNGGKYGARGGRVTVVSSEDVEL</sequence>
<dbReference type="Proteomes" id="UP000799118">
    <property type="component" value="Unassembled WGS sequence"/>
</dbReference>
<protein>
    <submittedName>
        <fullName evidence="2">Uncharacterized protein</fullName>
    </submittedName>
</protein>
<dbReference type="AlphaFoldDB" id="A0A6A4H4C9"/>
<evidence type="ECO:0000256" key="1">
    <source>
        <dbReference type="SAM" id="MobiDB-lite"/>
    </source>
</evidence>
<feature type="compositionally biased region" description="Low complexity" evidence="1">
    <location>
        <begin position="95"/>
        <end position="115"/>
    </location>
</feature>
<dbReference type="EMBL" id="ML769584">
    <property type="protein sequence ID" value="KAE9392951.1"/>
    <property type="molecule type" value="Genomic_DNA"/>
</dbReference>
<reference evidence="2" key="1">
    <citation type="journal article" date="2019" name="Environ. Microbiol.">
        <title>Fungal ecological strategies reflected in gene transcription - a case study of two litter decomposers.</title>
        <authorList>
            <person name="Barbi F."/>
            <person name="Kohler A."/>
            <person name="Barry K."/>
            <person name="Baskaran P."/>
            <person name="Daum C."/>
            <person name="Fauchery L."/>
            <person name="Ihrmark K."/>
            <person name="Kuo A."/>
            <person name="LaButti K."/>
            <person name="Lipzen A."/>
            <person name="Morin E."/>
            <person name="Grigoriev I.V."/>
            <person name="Henrissat B."/>
            <person name="Lindahl B."/>
            <person name="Martin F."/>
        </authorList>
    </citation>
    <scope>NUCLEOTIDE SEQUENCE</scope>
    <source>
        <strain evidence="2">JB14</strain>
    </source>
</reference>
<feature type="compositionally biased region" description="Pro residues" evidence="1">
    <location>
        <begin position="62"/>
        <end position="83"/>
    </location>
</feature>
<proteinExistence type="predicted"/>
<organism evidence="2 3">
    <name type="scientific">Gymnopus androsaceus JB14</name>
    <dbReference type="NCBI Taxonomy" id="1447944"/>
    <lineage>
        <taxon>Eukaryota</taxon>
        <taxon>Fungi</taxon>
        <taxon>Dikarya</taxon>
        <taxon>Basidiomycota</taxon>
        <taxon>Agaricomycotina</taxon>
        <taxon>Agaricomycetes</taxon>
        <taxon>Agaricomycetidae</taxon>
        <taxon>Agaricales</taxon>
        <taxon>Marasmiineae</taxon>
        <taxon>Omphalotaceae</taxon>
        <taxon>Gymnopus</taxon>
    </lineage>
</organism>
<gene>
    <name evidence="2" type="ORF">BT96DRAFT_999920</name>
</gene>
<accession>A0A6A4H4C9</accession>
<evidence type="ECO:0000313" key="3">
    <source>
        <dbReference type="Proteomes" id="UP000799118"/>
    </source>
</evidence>
<keyword evidence="3" id="KW-1185">Reference proteome</keyword>
<evidence type="ECO:0000313" key="2">
    <source>
        <dbReference type="EMBL" id="KAE9392951.1"/>
    </source>
</evidence>
<feature type="region of interest" description="Disordered" evidence="1">
    <location>
        <begin position="1"/>
        <end position="160"/>
    </location>
</feature>
<name>A0A6A4H4C9_9AGAR</name>
<feature type="compositionally biased region" description="Basic and acidic residues" evidence="1">
    <location>
        <begin position="1"/>
        <end position="38"/>
    </location>
</feature>